<evidence type="ECO:0000256" key="1">
    <source>
        <dbReference type="SAM" id="Phobius"/>
    </source>
</evidence>
<name>X0UIY0_9ZZZZ</name>
<accession>X0UIY0</accession>
<protein>
    <submittedName>
        <fullName evidence="2">Uncharacterized protein</fullName>
    </submittedName>
</protein>
<keyword evidence="1" id="KW-0472">Membrane</keyword>
<keyword evidence="1" id="KW-0812">Transmembrane</keyword>
<proteinExistence type="predicted"/>
<sequence length="80" mass="8996">MLFTHIGVSSFLALHVNYVSIEFLLSGISLIVAMTWMLILHFLASKIPKNEYVNFDIQEMEIISNAFLEVIQEGSMSDGS</sequence>
<feature type="transmembrane region" description="Helical" evidence="1">
    <location>
        <begin position="23"/>
        <end position="44"/>
    </location>
</feature>
<dbReference type="EMBL" id="BARS01011110">
    <property type="protein sequence ID" value="GAF99256.1"/>
    <property type="molecule type" value="Genomic_DNA"/>
</dbReference>
<gene>
    <name evidence="2" type="ORF">S01H1_20329</name>
</gene>
<dbReference type="AlphaFoldDB" id="X0UIY0"/>
<organism evidence="2">
    <name type="scientific">marine sediment metagenome</name>
    <dbReference type="NCBI Taxonomy" id="412755"/>
    <lineage>
        <taxon>unclassified sequences</taxon>
        <taxon>metagenomes</taxon>
        <taxon>ecological metagenomes</taxon>
    </lineage>
</organism>
<comment type="caution">
    <text evidence="2">The sequence shown here is derived from an EMBL/GenBank/DDBJ whole genome shotgun (WGS) entry which is preliminary data.</text>
</comment>
<reference evidence="2" key="1">
    <citation type="journal article" date="2014" name="Front. Microbiol.">
        <title>High frequency of phylogenetically diverse reductive dehalogenase-homologous genes in deep subseafloor sedimentary metagenomes.</title>
        <authorList>
            <person name="Kawai M."/>
            <person name="Futagami T."/>
            <person name="Toyoda A."/>
            <person name="Takaki Y."/>
            <person name="Nishi S."/>
            <person name="Hori S."/>
            <person name="Arai W."/>
            <person name="Tsubouchi T."/>
            <person name="Morono Y."/>
            <person name="Uchiyama I."/>
            <person name="Ito T."/>
            <person name="Fujiyama A."/>
            <person name="Inagaki F."/>
            <person name="Takami H."/>
        </authorList>
    </citation>
    <scope>NUCLEOTIDE SEQUENCE</scope>
    <source>
        <strain evidence="2">Expedition CK06-06</strain>
    </source>
</reference>
<evidence type="ECO:0000313" key="2">
    <source>
        <dbReference type="EMBL" id="GAF99256.1"/>
    </source>
</evidence>
<keyword evidence="1" id="KW-1133">Transmembrane helix</keyword>